<reference evidence="4" key="8">
    <citation type="submission" date="2012-08" db="EMBL/GenBank/DDBJ databases">
        <title>Oryza sativa nipponbare(GA3) genomic DNA, chromosome 5.</title>
        <authorList>
            <consortium name="IRGSP(International Rice Genome Sequencing Project)"/>
        </authorList>
    </citation>
    <scope>NUCLEOTIDE SEQUENCE</scope>
</reference>
<reference evidence="2" key="1">
    <citation type="submission" date="2004-06" db="EMBL/GenBank/DDBJ databases">
        <title>Oryza sativa BAC OJ1005_B11 genomic sequence.</title>
        <authorList>
            <person name="Chow T.-Y."/>
            <person name="Hsing Y.-I.C."/>
            <person name="Chen C.-S."/>
            <person name="Chen H.-H."/>
            <person name="Liu S.-M."/>
            <person name="Chao Y.-T."/>
            <person name="Chang S.-J."/>
            <person name="Chen H.-C."/>
            <person name="Chen S.-K."/>
            <person name="Chen T.-R."/>
            <person name="Chen Y.-L."/>
            <person name="Cheng C.-H."/>
            <person name="Chung C.-I."/>
            <person name="Han S.-Y."/>
            <person name="Hsiao S.-H."/>
            <person name="Hsiung J.-N."/>
            <person name="Hsu C.-H."/>
            <person name="Huang J.-J."/>
            <person name="Kau P.-I."/>
            <person name="Lee M.-C."/>
            <person name="Leu H.-L."/>
            <person name="Li Y.-F."/>
            <person name="Lin S.-J."/>
            <person name="Lin Y.-C."/>
            <person name="Wu S.-W."/>
            <person name="Yu C.-Y."/>
            <person name="Yu S.-W."/>
            <person name="Wu H.-P."/>
            <person name="Shaw J.-F."/>
        </authorList>
    </citation>
    <scope>NUCLEOTIDE SEQUENCE</scope>
</reference>
<evidence type="ECO:0000313" key="4">
    <source>
        <dbReference type="EMBL" id="BAF17934.1"/>
    </source>
</evidence>
<reference evidence="4" key="5">
    <citation type="journal article" date="2007" name="Genome Res.">
        <title>Curated Genome Annotation of Oryza sativa ssp. japonica and Comparative Genome Analysis with Arabidopsis thaliana.</title>
        <authorList>
            <consortium name="The Rice Annotation Project (RAP)"/>
            <person name="Itoh T."/>
            <person name="Tanaka T."/>
            <person name="Barrero R.A."/>
            <person name="Yamasaki C."/>
            <person name="Fujii Y."/>
            <person name="Hilton P.B."/>
            <person name="Antonio B.A."/>
            <person name="Aono H."/>
            <person name="Apweiler R."/>
            <person name="Bruskiewich R."/>
            <person name="Bureau T."/>
            <person name="Burr F."/>
            <person name="Costa de Oliveira A."/>
            <person name="Fuks G."/>
            <person name="Habara T."/>
            <person name="Haberer G."/>
            <person name="Han B."/>
            <person name="Harada E."/>
            <person name="Hiraki A.T."/>
            <person name="Hirochika H."/>
            <person name="Hoen D."/>
            <person name="Hokari H."/>
            <person name="Hosokawa S."/>
            <person name="Hsing Y."/>
            <person name="Ikawa H."/>
            <person name="Ikeo K."/>
            <person name="Imanishi T."/>
            <person name="Ito Y."/>
            <person name="Jaiswal P."/>
            <person name="Kanno M."/>
            <person name="Kawahara Y."/>
            <person name="Kawamura T."/>
            <person name="Kawashima H."/>
            <person name="Khurana J.P."/>
            <person name="Kikuchi S."/>
            <person name="Komatsu S."/>
            <person name="Koyanagi K.O."/>
            <person name="Kubooka H."/>
            <person name="Lieberherr D."/>
            <person name="Lin Y.C."/>
            <person name="Lonsdale D."/>
            <person name="Matsumoto T."/>
            <person name="Matsuya A."/>
            <person name="McCombie W.R."/>
            <person name="Messing J."/>
            <person name="Miyao A."/>
            <person name="Mulder N."/>
            <person name="Nagamura Y."/>
            <person name="Nam J."/>
            <person name="Namiki N."/>
            <person name="Numa H."/>
            <person name="Nurimoto S."/>
            <person name="O'donovan C."/>
            <person name="Ohyanagi H."/>
            <person name="Okido T."/>
            <person name="Oota S."/>
            <person name="Osato N."/>
            <person name="Palmer L.E."/>
            <person name="Quetier F."/>
            <person name="Raghuvanshi S."/>
            <person name="Saichi N."/>
            <person name="Sakai H."/>
            <person name="Sakai Y."/>
            <person name="Sakata K."/>
            <person name="Sakurai T."/>
            <person name="Sato F."/>
            <person name="Sato Y."/>
            <person name="Schoof H."/>
            <person name="Seki M."/>
            <person name="Shibata M."/>
            <person name="Shimizu Y."/>
            <person name="Shinozaki K."/>
            <person name="Shinso Y."/>
            <person name="Singh N.K."/>
            <person name="Smith-White B."/>
            <person name="Takeda J."/>
            <person name="Tanino M."/>
            <person name="Tatusova T."/>
            <person name="Thongjuea S."/>
            <person name="Todokoro F."/>
            <person name="Tsugane M."/>
            <person name="Tyagi A.K."/>
            <person name="Vanavichit A."/>
            <person name="Wang A."/>
            <person name="Wing R.A."/>
            <person name="Yamaguchi K."/>
            <person name="Yamamoto M."/>
            <person name="Yamamoto N."/>
            <person name="Yu Y."/>
            <person name="Zhang H."/>
            <person name="Zhao Q."/>
            <person name="Higo K."/>
            <person name="Burr B."/>
            <person name="Gojobori T."/>
            <person name="Sasaki T."/>
        </authorList>
    </citation>
    <scope>NUCLEOTIDE SEQUENCE</scope>
</reference>
<reference evidence="4" key="6">
    <citation type="journal article" date="2008" name="Nucleic Acids Res.">
        <title>The Rice Annotation Project Database (RAP-DB): 2008 update.</title>
        <authorList>
            <consortium name="The Rice Annotation Project (RAP)"/>
            <person name="Tanaka T."/>
            <person name="Antonio B.A."/>
            <person name="Kikuchi S."/>
            <person name="Matsumoto T."/>
            <person name="Nagamura Y."/>
            <person name="Numa H."/>
            <person name="Sakai H."/>
            <person name="Wu J."/>
            <person name="Itoh T."/>
            <person name="Sasaki T."/>
            <person name="Aono R."/>
            <person name="Fujii Y."/>
            <person name="Habara T."/>
            <person name="Harada E."/>
            <person name="Kanno M."/>
            <person name="Kawahara Y."/>
            <person name="Kawashima H."/>
            <person name="Kubooka H."/>
            <person name="Matsuya A."/>
            <person name="Nakaoka H."/>
            <person name="Saichi N."/>
            <person name="Sanbonmatsu R."/>
            <person name="Sato Y."/>
            <person name="Shinso Y."/>
            <person name="Suzuki M."/>
            <person name="Takeda J."/>
            <person name="Tanino M."/>
            <person name="Todokoro F."/>
            <person name="Yamaguchi K."/>
            <person name="Yamamoto N."/>
            <person name="Yamasaki C."/>
            <person name="Imanishi T."/>
            <person name="Okido T."/>
            <person name="Tada M."/>
            <person name="Ikeo K."/>
            <person name="Tateno Y."/>
            <person name="Gojobori T."/>
            <person name="Lin Y.C."/>
            <person name="Wei F.J."/>
            <person name="Hsing Y.I."/>
            <person name="Zhao Q."/>
            <person name="Han B."/>
            <person name="Kramer M.R."/>
            <person name="McCombie R.W."/>
            <person name="Lonsdale D."/>
            <person name="O'Donovan C.C."/>
            <person name="Whitfield E.J."/>
            <person name="Apweiler R."/>
            <person name="Koyanagi K.O."/>
            <person name="Khurana J.P."/>
            <person name="Raghuvanshi S."/>
            <person name="Singh N.K."/>
            <person name="Tyagi A.K."/>
            <person name="Haberer G."/>
            <person name="Fujisawa M."/>
            <person name="Hosokawa S."/>
            <person name="Ito Y."/>
            <person name="Ikawa H."/>
            <person name="Shibata M."/>
            <person name="Yamamoto M."/>
            <person name="Bruskiewich R.M."/>
            <person name="Hoen D.R."/>
            <person name="Bureau TE."/>
            <person name="Namiki N."/>
            <person name="Ohyanagi H."/>
            <person name="Sakai Y."/>
            <person name="Nobushima S."/>
            <person name="Sakata K."/>
            <person name="Barrero R.A."/>
            <person name="Sato Y."/>
            <person name="Souvorov A."/>
            <person name="Smith-White B."/>
            <person name="Tatusova T."/>
            <person name="An S."/>
            <person name="An G."/>
            <person name="OOta S."/>
            <person name="Fuks G."/>
            <person name="Messing J."/>
            <person name="Christie K.R."/>
            <person name="Lieberherr D."/>
            <person name="Kim H."/>
            <person name="Zuccolo A."/>
            <person name="Wing R.A."/>
            <person name="Nobuta K."/>
            <person name="Green P.J."/>
            <person name="Lu C."/>
            <person name="Meyers BC."/>
            <person name="Chaparro C."/>
            <person name="Piegu B."/>
            <person name="Panaud O."/>
            <person name="Echeverria M."/>
        </authorList>
    </citation>
    <scope>NUCLEOTIDE SEQUENCE</scope>
</reference>
<dbReference type="PANTHER" id="PTHR33835:SF2">
    <property type="entry name" value="LYSINE-TRNA LIGASE"/>
    <property type="match status" value="1"/>
</dbReference>
<gene>
    <name evidence="4" type="ordered locus">Os05g0512200</name>
    <name evidence="3" type="ORF">B1155G07.5</name>
    <name evidence="2" type="ORF">OJ1005_B11.15</name>
</gene>
<dbReference type="InterPro" id="IPR025638">
    <property type="entry name" value="DUF4336"/>
</dbReference>
<dbReference type="EMBL" id="AP008211">
    <property type="protein sequence ID" value="BAF17934.1"/>
    <property type="molecule type" value="Genomic_DNA"/>
</dbReference>
<reference evidence="5" key="7">
    <citation type="journal article" date="2008" name="Nucleic Acids Res.">
        <title>The rice annotation project database (RAP-DB): 2008 update.</title>
        <authorList>
            <consortium name="The rice annotation project (RAP)"/>
        </authorList>
    </citation>
    <scope>GENOME REANNOTATION</scope>
    <source>
        <strain evidence="5">cv. Nipponbare</strain>
    </source>
</reference>
<reference evidence="4" key="4">
    <citation type="journal article" date="2006" name="Nucleic Acids Res.">
        <title>The Rice Annotation Project Database (RAP-DB): hub for Oryza sativa ssp. japonica genome information.</title>
        <authorList>
            <person name="Ohyanagi H."/>
            <person name="Tanaka T."/>
            <person name="Sakai H."/>
            <person name="Shigemoto Y."/>
            <person name="Yamaguchi K."/>
            <person name="Habara T."/>
            <person name="Fujii Y."/>
            <person name="Antonio B.A."/>
            <person name="Nagamura Y."/>
            <person name="Imanishi T."/>
            <person name="Ikeo K."/>
            <person name="Itoh T."/>
            <person name="Gojobori T."/>
            <person name="Sasaki T."/>
        </authorList>
    </citation>
    <scope>NUCLEOTIDE SEQUENCE</scope>
</reference>
<dbReference type="Proteomes" id="UP000000763">
    <property type="component" value="Chromosome 5"/>
</dbReference>
<dbReference type="KEGG" id="dosa:Os05g0512200"/>
<reference evidence="4" key="9">
    <citation type="submission" date="2012-08" db="EMBL/GenBank/DDBJ databases">
        <title>The Second Rice Annotation Project Meeting (RAP2).</title>
        <authorList>
            <consortium name="The Rice Annotation Project (RAP)"/>
        </authorList>
    </citation>
    <scope>NUCLEOTIDE SEQUENCE</scope>
</reference>
<sequence>MAASAAAVASTAPPQPLRPRRGIAVPSSYSHRAATRPRLAVSASSTTTGTTETTSERGGAERFYFNFTGFPFPLGPFLNRRTIRTELLKELDAPVEHIVLPTFAYEHKVFFGPFTRKFPRAQIWVAPRQWSWPINLPLEFFGIFRAKPLQDEDDDTPWAGEIEQKMLSSPEVGIGPYVEVAFYHKPSRTLLVTDAVIFVPRQPPECISKESLLASAKNGLAVKILSKGKEVPDEPVVDNKLNRQKGWERMVLQILFLGPSNLLEPNASFAQMSQKLIVSPIVKTLVFSKVPEKVRDWVDRIAADWPFRRIIPAHFAAPINANRSDFLAAFAFLDEFLPERSPASPGLSLLFASLMGKAASYFPPDDMKTLSSLDEFLVSVGAVKKTVSGRKR</sequence>
<dbReference type="AlphaFoldDB" id="Q6L530"/>
<reference evidence="4 5" key="3">
    <citation type="journal article" date="2005" name="Nature">
        <title>The map-based sequence of the rice genome.</title>
        <authorList>
            <consortium name="International rice genome sequencing project (IRGSP)"/>
            <person name="Matsumoto T."/>
            <person name="Wu J."/>
            <person name="Kanamori H."/>
            <person name="Katayose Y."/>
            <person name="Fujisawa M."/>
            <person name="Namiki N."/>
            <person name="Mizuno H."/>
            <person name="Yamamoto K."/>
            <person name="Antonio B.A."/>
            <person name="Baba T."/>
            <person name="Sakata K."/>
            <person name="Nagamura Y."/>
            <person name="Aoki H."/>
            <person name="Arikawa K."/>
            <person name="Arita K."/>
            <person name="Bito T."/>
            <person name="Chiden Y."/>
            <person name="Fujitsuka N."/>
            <person name="Fukunaka R."/>
            <person name="Hamada M."/>
            <person name="Harada C."/>
            <person name="Hayashi A."/>
            <person name="Hijishita S."/>
            <person name="Honda M."/>
            <person name="Hosokawa S."/>
            <person name="Ichikawa Y."/>
            <person name="Idonuma A."/>
            <person name="Iijima M."/>
            <person name="Ikeda M."/>
            <person name="Ikeno M."/>
            <person name="Ito K."/>
            <person name="Ito S."/>
            <person name="Ito T."/>
            <person name="Ito Y."/>
            <person name="Ito Y."/>
            <person name="Iwabuchi A."/>
            <person name="Kamiya K."/>
            <person name="Karasawa W."/>
            <person name="Kurita K."/>
            <person name="Katagiri S."/>
            <person name="Kikuta A."/>
            <person name="Kobayashi H."/>
            <person name="Kobayashi N."/>
            <person name="Machita K."/>
            <person name="Maehara T."/>
            <person name="Masukawa M."/>
            <person name="Mizubayashi T."/>
            <person name="Mukai Y."/>
            <person name="Nagasaki H."/>
            <person name="Nagata Y."/>
            <person name="Naito S."/>
            <person name="Nakashima M."/>
            <person name="Nakama Y."/>
            <person name="Nakamichi Y."/>
            <person name="Nakamura M."/>
            <person name="Meguro A."/>
            <person name="Negishi M."/>
            <person name="Ohta I."/>
            <person name="Ohta T."/>
            <person name="Okamoto M."/>
            <person name="Ono N."/>
            <person name="Saji S."/>
            <person name="Sakaguchi M."/>
            <person name="Sakai K."/>
            <person name="Shibata M."/>
            <person name="Shimokawa T."/>
            <person name="Song J."/>
            <person name="Takazaki Y."/>
            <person name="Terasawa K."/>
            <person name="Tsugane M."/>
            <person name="Tsuji K."/>
            <person name="Ueda S."/>
            <person name="Waki K."/>
            <person name="Yamagata H."/>
            <person name="Yamamoto M."/>
            <person name="Yamamoto S."/>
            <person name="Yamane H."/>
            <person name="Yoshiki S."/>
            <person name="Yoshihara R."/>
            <person name="Yukawa K."/>
            <person name="Zhong H."/>
            <person name="Yano M."/>
            <person name="Yuan Q."/>
            <person name="Ouyang S."/>
            <person name="Liu J."/>
            <person name="Jones K.M."/>
            <person name="Gansberger K."/>
            <person name="Moffat K."/>
            <person name="Hill J."/>
            <person name="Bera J."/>
            <person name="Fadrosh D."/>
            <person name="Jin S."/>
            <person name="Johri S."/>
            <person name="Kim M."/>
            <person name="Overton L."/>
            <person name="Reardon M."/>
            <person name="Tsitrin T."/>
            <person name="Vuong H."/>
            <person name="Weaver B."/>
            <person name="Ciecko A."/>
            <person name="Tallon L."/>
            <person name="Jackson J."/>
            <person name="Pai G."/>
            <person name="Aken S.V."/>
            <person name="Utterback T."/>
            <person name="Reidmuller S."/>
            <person name="Feldblyum T."/>
            <person name="Hsiao J."/>
            <person name="Zismann V."/>
            <person name="Iobst S."/>
            <person name="de Vazeille A.R."/>
            <person name="Buell C.R."/>
            <person name="Ying K."/>
            <person name="Li Y."/>
            <person name="Lu T."/>
            <person name="Huang Y."/>
            <person name="Zhao Q."/>
            <person name="Feng Q."/>
            <person name="Zhang L."/>
            <person name="Zhu J."/>
            <person name="Weng Q."/>
            <person name="Mu J."/>
            <person name="Lu Y."/>
            <person name="Fan D."/>
            <person name="Liu Y."/>
            <person name="Guan J."/>
            <person name="Zhang Y."/>
            <person name="Yu S."/>
            <person name="Liu X."/>
            <person name="Zhang Y."/>
            <person name="Hong G."/>
            <person name="Han B."/>
            <person name="Choisne N."/>
            <person name="Demange N."/>
            <person name="Orjeda G."/>
            <person name="Samain S."/>
            <person name="Cattolico L."/>
            <person name="Pelletier E."/>
            <person name="Couloux A."/>
            <person name="Segurens B."/>
            <person name="Wincker P."/>
            <person name="D'Hont A."/>
            <person name="Scarpelli C."/>
            <person name="Weissenbach J."/>
            <person name="Salanoubat M."/>
            <person name="Quetier F."/>
            <person name="Yu Y."/>
            <person name="Kim H.R."/>
            <person name="Rambo T."/>
            <person name="Currie J."/>
            <person name="Collura K."/>
            <person name="Luo M."/>
            <person name="Yang T."/>
            <person name="Ammiraju J.S.S."/>
            <person name="Engler F."/>
            <person name="Soderlund C."/>
            <person name="Wing R.A."/>
            <person name="Palmer L.E."/>
            <person name="de la Bastide M."/>
            <person name="Spiegel L."/>
            <person name="Nascimento L."/>
            <person name="Zutavern T."/>
            <person name="O'Shaughnessy A."/>
            <person name="Dike S."/>
            <person name="Dedhia N."/>
            <person name="Preston R."/>
            <person name="Balija V."/>
            <person name="McCombie W.R."/>
            <person name="Chow T."/>
            <person name="Chen H."/>
            <person name="Chung M."/>
            <person name="Chen C."/>
            <person name="Shaw J."/>
            <person name="Wu H."/>
            <person name="Hsiao K."/>
            <person name="Chao Y."/>
            <person name="Chu M."/>
            <person name="Cheng C."/>
            <person name="Hour A."/>
            <person name="Lee P."/>
            <person name="Lin S."/>
            <person name="Lin Y."/>
            <person name="Liou J."/>
            <person name="Liu S."/>
            <person name="Hsing Y."/>
            <person name="Raghuvanshi S."/>
            <person name="Mohanty A."/>
            <person name="Bharti A.K."/>
            <person name="Gaur A."/>
            <person name="Gupta V."/>
            <person name="Kumar D."/>
            <person name="Ravi V."/>
            <person name="Vij S."/>
            <person name="Kapur A."/>
            <person name="Khurana P."/>
            <person name="Khurana P."/>
            <person name="Khurana J.P."/>
            <person name="Tyagi A.K."/>
            <person name="Gaikwad K."/>
            <person name="Singh A."/>
            <person name="Dalal V."/>
            <person name="Srivastava S."/>
            <person name="Dixit A."/>
            <person name="Pal A.K."/>
            <person name="Ghazi I.A."/>
            <person name="Yadav M."/>
            <person name="Pandit A."/>
            <person name="Bhargava A."/>
            <person name="Sureshbabu K."/>
            <person name="Batra K."/>
            <person name="Sharma T.R."/>
            <person name="Mohapatra T."/>
            <person name="Singh N.K."/>
            <person name="Messing J."/>
            <person name="Nelson A.B."/>
            <person name="Fuks G."/>
            <person name="Kavchok S."/>
            <person name="Keizer G."/>
            <person name="Linton E."/>
            <person name="Llaca V."/>
            <person name="Song R."/>
            <person name="Tanyolac B."/>
            <person name="Young S."/>
            <person name="Ho-Il K."/>
            <person name="Hahn J.H."/>
            <person name="Sangsakoo G."/>
            <person name="Vanavichit A."/>
            <person name="de Mattos Luiz.A.T."/>
            <person name="Zimmer P.D."/>
            <person name="Malone G."/>
            <person name="Dellagostin O."/>
            <person name="de Oliveira A.C."/>
            <person name="Bevan M."/>
            <person name="Bancroft I."/>
            <person name="Minx P."/>
            <person name="Cordum H."/>
            <person name="Wilson R."/>
            <person name="Cheng Z."/>
            <person name="Jin W."/>
            <person name="Jiang J."/>
            <person name="Leong S.A."/>
            <person name="Iwama H."/>
            <person name="Gojobori T."/>
            <person name="Itoh T."/>
            <person name="Niimura Y."/>
            <person name="Fujii Y."/>
            <person name="Habara T."/>
            <person name="Sakai H."/>
            <person name="Sato Y."/>
            <person name="Wilson G."/>
            <person name="Kumar K."/>
            <person name="McCouch S."/>
            <person name="Juretic N."/>
            <person name="Hoen D."/>
            <person name="Wright S."/>
            <person name="Bruskiewich R."/>
            <person name="Bureau T."/>
            <person name="Miyao A."/>
            <person name="Hirochika H."/>
            <person name="Nishikawa T."/>
            <person name="Kadowaki K."/>
            <person name="Sugiura M."/>
            <person name="Burr B."/>
            <person name="Sasaki T."/>
        </authorList>
    </citation>
    <scope>NUCLEOTIDE SEQUENCE [LARGE SCALE GENOMIC DNA]</scope>
    <source>
        <strain evidence="5">cv. Nipponbare</strain>
    </source>
</reference>
<feature type="region of interest" description="Disordered" evidence="1">
    <location>
        <begin position="1"/>
        <end position="57"/>
    </location>
</feature>
<evidence type="ECO:0000313" key="3">
    <source>
        <dbReference type="EMBL" id="AAV59291.1"/>
    </source>
</evidence>
<feature type="compositionally biased region" description="Low complexity" evidence="1">
    <location>
        <begin position="42"/>
        <end position="53"/>
    </location>
</feature>
<dbReference type="EMBL" id="AC130604">
    <property type="protein sequence ID" value="AAV59291.1"/>
    <property type="molecule type" value="Genomic_DNA"/>
</dbReference>
<name>Q6L530_ORYSJ</name>
<reference evidence="3" key="2">
    <citation type="submission" date="2004-11" db="EMBL/GenBank/DDBJ databases">
        <title>Oryza sativa BAC B1155G07 genomic sequence.</title>
        <authorList>
            <person name="Chow T.-Y."/>
            <person name="Hsing Y.-I.C."/>
            <person name="Chen C.-S."/>
            <person name="Chen H.-H."/>
            <person name="Liu S.-M."/>
            <person name="Chao Y.-T."/>
            <person name="Chang S.-J."/>
            <person name="Chen H.-C."/>
            <person name="Chen S.-K."/>
            <person name="Chen T.-R."/>
            <person name="Chen Y.-L."/>
            <person name="Cheng C.-H."/>
            <person name="Chung C.-I."/>
            <person name="Han S.-Y."/>
            <person name="Hsiao S.-H."/>
            <person name="Hsiung J.-N."/>
            <person name="Hsu C.-H."/>
            <person name="Huang J.-J."/>
            <person name="Kau P.-I."/>
            <person name="Lee M.-C."/>
            <person name="Leu H.-L."/>
            <person name="Li Y.-F."/>
            <person name="Lin S.-J."/>
            <person name="Lin Y.-C."/>
            <person name="Wu S.-W."/>
            <person name="Yu C.-Y."/>
            <person name="Yu S.-W."/>
            <person name="Wu H.-P."/>
            <person name="Shaw J.-F."/>
        </authorList>
    </citation>
    <scope>NUCLEOTIDE SEQUENCE</scope>
</reference>
<protein>
    <submittedName>
        <fullName evidence="4">Os05g0512200 protein</fullName>
    </submittedName>
</protein>
<evidence type="ECO:0000256" key="1">
    <source>
        <dbReference type="SAM" id="MobiDB-lite"/>
    </source>
</evidence>
<dbReference type="PANTHER" id="PTHR33835">
    <property type="entry name" value="YALI0C07656P"/>
    <property type="match status" value="1"/>
</dbReference>
<dbReference type="Pfam" id="PF14234">
    <property type="entry name" value="DUF4336"/>
    <property type="match status" value="2"/>
</dbReference>
<dbReference type="EMBL" id="AC108873">
    <property type="protein sequence ID" value="AAT44146.1"/>
    <property type="molecule type" value="Genomic_DNA"/>
</dbReference>
<proteinExistence type="predicted"/>
<organism evidence="2 5">
    <name type="scientific">Oryza sativa subsp. japonica</name>
    <name type="common">Rice</name>
    <dbReference type="NCBI Taxonomy" id="39947"/>
    <lineage>
        <taxon>Eukaryota</taxon>
        <taxon>Viridiplantae</taxon>
        <taxon>Streptophyta</taxon>
        <taxon>Embryophyta</taxon>
        <taxon>Tracheophyta</taxon>
        <taxon>Spermatophyta</taxon>
        <taxon>Magnoliopsida</taxon>
        <taxon>Liliopsida</taxon>
        <taxon>Poales</taxon>
        <taxon>Poaceae</taxon>
        <taxon>BOP clade</taxon>
        <taxon>Oryzoideae</taxon>
        <taxon>Oryzeae</taxon>
        <taxon>Oryzinae</taxon>
        <taxon>Oryza</taxon>
        <taxon>Oryza sativa</taxon>
    </lineage>
</organism>
<evidence type="ECO:0000313" key="5">
    <source>
        <dbReference type="Proteomes" id="UP000000763"/>
    </source>
</evidence>
<accession>Q6L530</accession>
<evidence type="ECO:0000313" key="2">
    <source>
        <dbReference type="EMBL" id="AAT44146.1"/>
    </source>
</evidence>
<feature type="compositionally biased region" description="Low complexity" evidence="1">
    <location>
        <begin position="1"/>
        <end position="12"/>
    </location>
</feature>